<feature type="domain" description="HTH iclR-type" evidence="4">
    <location>
        <begin position="20"/>
        <end position="82"/>
    </location>
</feature>
<keyword evidence="1" id="KW-0805">Transcription regulation</keyword>
<reference evidence="6 7" key="1">
    <citation type="submission" date="2019-07" db="EMBL/GenBank/DDBJ databases">
        <title>Aquicoccus porphyridii gen. nov., sp. nov., isolated from a small marine red alga, Porphyridium marinum.</title>
        <authorList>
            <person name="Liu L."/>
        </authorList>
    </citation>
    <scope>NUCLEOTIDE SEQUENCE [LARGE SCALE GENOMIC DNA]</scope>
    <source>
        <strain evidence="6 7">L1 8-17</strain>
    </source>
</reference>
<evidence type="ECO:0000256" key="3">
    <source>
        <dbReference type="ARBA" id="ARBA00023163"/>
    </source>
</evidence>
<dbReference type="Pfam" id="PF01614">
    <property type="entry name" value="IclR_C"/>
    <property type="match status" value="1"/>
</dbReference>
<feature type="domain" description="IclR-ED" evidence="5">
    <location>
        <begin position="83"/>
        <end position="268"/>
    </location>
</feature>
<keyword evidence="7" id="KW-1185">Reference proteome</keyword>
<dbReference type="Proteomes" id="UP000325291">
    <property type="component" value="Unassembled WGS sequence"/>
</dbReference>
<proteinExistence type="predicted"/>
<dbReference type="InterPro" id="IPR050707">
    <property type="entry name" value="HTH_MetabolicPath_Reg"/>
</dbReference>
<dbReference type="InterPro" id="IPR005471">
    <property type="entry name" value="Tscrpt_reg_IclR_N"/>
</dbReference>
<dbReference type="Gene3D" id="3.30.450.40">
    <property type="match status" value="1"/>
</dbReference>
<gene>
    <name evidence="6" type="ORF">FLO80_19820</name>
</gene>
<dbReference type="PANTHER" id="PTHR30136:SF33">
    <property type="entry name" value="TRANSCRIPTIONAL REGULATORY PROTEIN"/>
    <property type="match status" value="1"/>
</dbReference>
<dbReference type="GO" id="GO:0003700">
    <property type="term" value="F:DNA-binding transcription factor activity"/>
    <property type="evidence" value="ECO:0007669"/>
    <property type="project" value="TreeGrafter"/>
</dbReference>
<keyword evidence="2" id="KW-0238">DNA-binding</keyword>
<sequence length="272" mass="29930">MKSDDKAHDDLADGTDRNFVMALARGFDVLRSFKPTDLTLTNQQIASRTGLPKPTISRLTYTLCKLGYLVHCDNDSAYRLGAGVLALGYSALAGMDIADLAKEEMRKLCEGPNRYVTAALGERHRLQIVYMAVRRSNQAVSLTMEVGARLPLFQSAIGRAVLVAMSEDERAHMTHLAIDERPDKAQQIRQGLAEALECYAKYGFTTSFGSWRPEVNGIAVPVVSLSGDRVFALNVGGPSFMVEPEELISEYGQRLIAAGQEIGMRQSKREKD</sequence>
<dbReference type="Pfam" id="PF09339">
    <property type="entry name" value="HTH_IclR"/>
    <property type="match status" value="1"/>
</dbReference>
<evidence type="ECO:0000256" key="1">
    <source>
        <dbReference type="ARBA" id="ARBA00023015"/>
    </source>
</evidence>
<evidence type="ECO:0000259" key="4">
    <source>
        <dbReference type="PROSITE" id="PS51077"/>
    </source>
</evidence>
<dbReference type="SUPFAM" id="SSF55781">
    <property type="entry name" value="GAF domain-like"/>
    <property type="match status" value="1"/>
</dbReference>
<evidence type="ECO:0000259" key="5">
    <source>
        <dbReference type="PROSITE" id="PS51078"/>
    </source>
</evidence>
<accession>A0A5A9YYC0</accession>
<dbReference type="RefSeq" id="WP_111369272.1">
    <property type="nucleotide sequence ID" value="NZ_VINQ01000024.1"/>
</dbReference>
<dbReference type="InterPro" id="IPR036390">
    <property type="entry name" value="WH_DNA-bd_sf"/>
</dbReference>
<dbReference type="Gene3D" id="1.10.10.10">
    <property type="entry name" value="Winged helix-like DNA-binding domain superfamily/Winged helix DNA-binding domain"/>
    <property type="match status" value="1"/>
</dbReference>
<dbReference type="InterPro" id="IPR029016">
    <property type="entry name" value="GAF-like_dom_sf"/>
</dbReference>
<protein>
    <submittedName>
        <fullName evidence="6">IclR family transcriptional regulator</fullName>
    </submittedName>
</protein>
<evidence type="ECO:0000256" key="2">
    <source>
        <dbReference type="ARBA" id="ARBA00023125"/>
    </source>
</evidence>
<organism evidence="6 7">
    <name type="scientific">Aquicoccus porphyridii</name>
    <dbReference type="NCBI Taxonomy" id="1852029"/>
    <lineage>
        <taxon>Bacteria</taxon>
        <taxon>Pseudomonadati</taxon>
        <taxon>Pseudomonadota</taxon>
        <taxon>Alphaproteobacteria</taxon>
        <taxon>Rhodobacterales</taxon>
        <taxon>Paracoccaceae</taxon>
        <taxon>Aquicoccus</taxon>
    </lineage>
</organism>
<dbReference type="PROSITE" id="PS51078">
    <property type="entry name" value="ICLR_ED"/>
    <property type="match status" value="1"/>
</dbReference>
<dbReference type="SMART" id="SM00346">
    <property type="entry name" value="HTH_ICLR"/>
    <property type="match status" value="1"/>
</dbReference>
<dbReference type="EMBL" id="VINQ01000024">
    <property type="protein sequence ID" value="KAA0909817.1"/>
    <property type="molecule type" value="Genomic_DNA"/>
</dbReference>
<evidence type="ECO:0000313" key="6">
    <source>
        <dbReference type="EMBL" id="KAA0909817.1"/>
    </source>
</evidence>
<comment type="caution">
    <text evidence="6">The sequence shown here is derived from an EMBL/GenBank/DDBJ whole genome shotgun (WGS) entry which is preliminary data.</text>
</comment>
<dbReference type="InterPro" id="IPR014757">
    <property type="entry name" value="Tscrpt_reg_IclR_C"/>
</dbReference>
<dbReference type="PROSITE" id="PS51077">
    <property type="entry name" value="HTH_ICLR"/>
    <property type="match status" value="1"/>
</dbReference>
<dbReference type="InterPro" id="IPR036388">
    <property type="entry name" value="WH-like_DNA-bd_sf"/>
</dbReference>
<name>A0A5A9YYC0_9RHOB</name>
<dbReference type="GO" id="GO:0003677">
    <property type="term" value="F:DNA binding"/>
    <property type="evidence" value="ECO:0007669"/>
    <property type="project" value="UniProtKB-KW"/>
</dbReference>
<keyword evidence="3" id="KW-0804">Transcription</keyword>
<evidence type="ECO:0000313" key="7">
    <source>
        <dbReference type="Proteomes" id="UP000325291"/>
    </source>
</evidence>
<dbReference type="SUPFAM" id="SSF46785">
    <property type="entry name" value="Winged helix' DNA-binding domain"/>
    <property type="match status" value="1"/>
</dbReference>
<dbReference type="PANTHER" id="PTHR30136">
    <property type="entry name" value="HELIX-TURN-HELIX TRANSCRIPTIONAL REGULATOR, ICLR FAMILY"/>
    <property type="match status" value="1"/>
</dbReference>
<dbReference type="GO" id="GO:0045892">
    <property type="term" value="P:negative regulation of DNA-templated transcription"/>
    <property type="evidence" value="ECO:0007669"/>
    <property type="project" value="TreeGrafter"/>
</dbReference>
<dbReference type="AlphaFoldDB" id="A0A5A9YYC0"/>